<sequence length="354" mass="36270">MRQMRMVVLVVAGILGAVLVPSGPAAAAPGNPGGRAYVPAEARAVNTSRPDRVVGNGTPASCTSRAVVAAVAKGGVITFNCGPGRVVIRMTATAKVRNTSARVVLDGGGKVTLSGMGKRRILFMNTCDKSLVWTTSHCDDQAQPQLVLQNLTFADGNSTGERLEGGGGGAVFVRGGRVKVVNSTFVRNRCDSTGPDLGGAALRVLSQYRNLPVYVVRSTFGGAKGQGGVCSNGGAVSSIGVSWVILNSVMSYNKAIGRGANPSRGGTPGGGSGGAIYTDGNRFTVQLSGSIIQNNTAREGGGAVFFVSNDLTGTLRIDKSRLRNNPSAGFETQGYPGIFYRGAGKPKITASSLS</sequence>
<feature type="signal peptide" evidence="1">
    <location>
        <begin position="1"/>
        <end position="27"/>
    </location>
</feature>
<protein>
    <recommendedName>
        <fullName evidence="4">Right handed beta helix domain-containing protein</fullName>
    </recommendedName>
</protein>
<dbReference type="Proteomes" id="UP000334990">
    <property type="component" value="Unassembled WGS sequence"/>
</dbReference>
<proteinExistence type="predicted"/>
<evidence type="ECO:0000256" key="1">
    <source>
        <dbReference type="SAM" id="SignalP"/>
    </source>
</evidence>
<dbReference type="InterPro" id="IPR011050">
    <property type="entry name" value="Pectin_lyase_fold/virulence"/>
</dbReference>
<dbReference type="SUPFAM" id="SSF51126">
    <property type="entry name" value="Pectin lyase-like"/>
    <property type="match status" value="1"/>
</dbReference>
<accession>A0A5M3VUH3</accession>
<reference evidence="2 3" key="1">
    <citation type="submission" date="2019-10" db="EMBL/GenBank/DDBJ databases">
        <title>Whole genome shotgun sequence of Acrocarpospora corrugata NBRC 13972.</title>
        <authorList>
            <person name="Ichikawa N."/>
            <person name="Kimura A."/>
            <person name="Kitahashi Y."/>
            <person name="Komaki H."/>
            <person name="Oguchi A."/>
        </authorList>
    </citation>
    <scope>NUCLEOTIDE SEQUENCE [LARGE SCALE GENOMIC DNA]</scope>
    <source>
        <strain evidence="2 3">NBRC 13972</strain>
    </source>
</reference>
<comment type="caution">
    <text evidence="2">The sequence shown here is derived from an EMBL/GenBank/DDBJ whole genome shotgun (WGS) entry which is preliminary data.</text>
</comment>
<evidence type="ECO:0008006" key="4">
    <source>
        <dbReference type="Google" id="ProtNLM"/>
    </source>
</evidence>
<organism evidence="2 3">
    <name type="scientific">Acrocarpospora corrugata</name>
    <dbReference type="NCBI Taxonomy" id="35763"/>
    <lineage>
        <taxon>Bacteria</taxon>
        <taxon>Bacillati</taxon>
        <taxon>Actinomycetota</taxon>
        <taxon>Actinomycetes</taxon>
        <taxon>Streptosporangiales</taxon>
        <taxon>Streptosporangiaceae</taxon>
        <taxon>Acrocarpospora</taxon>
    </lineage>
</organism>
<gene>
    <name evidence="2" type="ORF">Acor_00790</name>
</gene>
<keyword evidence="1" id="KW-0732">Signal</keyword>
<dbReference type="EMBL" id="BLAD01000035">
    <property type="protein sequence ID" value="GER98017.1"/>
    <property type="molecule type" value="Genomic_DNA"/>
</dbReference>
<name>A0A5M3VUH3_9ACTN</name>
<feature type="chain" id="PRO_5024358291" description="Right handed beta helix domain-containing protein" evidence="1">
    <location>
        <begin position="28"/>
        <end position="354"/>
    </location>
</feature>
<keyword evidence="3" id="KW-1185">Reference proteome</keyword>
<evidence type="ECO:0000313" key="2">
    <source>
        <dbReference type="EMBL" id="GER98017.1"/>
    </source>
</evidence>
<dbReference type="AlphaFoldDB" id="A0A5M3VUH3"/>
<evidence type="ECO:0000313" key="3">
    <source>
        <dbReference type="Proteomes" id="UP000334990"/>
    </source>
</evidence>